<sequence>MQVHVIHEIDCSVERIDPAVVEAFLDAELSDDPMLADSICAMADAMSAELHPRGVYKLFNPAICTLPPKYTEPAIKLVGTLAVLYGSAAYERMSEAEHTAMVVSTVGTDEEIGRLRERLVKSDMDALLFDACLEAMASLAADKLAEAVADDAHERGLHRGSTLETGVEDFPLTMNTTLAFFTQTEKRLGLTAAEDGTPSDRWSTWGVIGLYNETQKKRRGCAYCHNVRTCTIRKIGMTCHGRRTRKKAKPTPSADQQ</sequence>
<comment type="caution">
    <text evidence="1">The sequence shown here is derived from an EMBL/GenBank/DDBJ whole genome shotgun (WGS) entry which is preliminary data.</text>
</comment>
<dbReference type="AlphaFoldDB" id="A0A369NX93"/>
<dbReference type="EMBL" id="PPUT01000019">
    <property type="protein sequence ID" value="RDC43587.1"/>
    <property type="molecule type" value="Genomic_DNA"/>
</dbReference>
<accession>A0A369NX93</accession>
<dbReference type="Proteomes" id="UP000253805">
    <property type="component" value="Unassembled WGS sequence"/>
</dbReference>
<dbReference type="Gene3D" id="3.40.109.40">
    <property type="match status" value="1"/>
</dbReference>
<evidence type="ECO:0000313" key="2">
    <source>
        <dbReference type="Proteomes" id="UP000253805"/>
    </source>
</evidence>
<proteinExistence type="predicted"/>
<evidence type="ECO:0000313" key="1">
    <source>
        <dbReference type="EMBL" id="RDC43587.1"/>
    </source>
</evidence>
<gene>
    <name evidence="1" type="ORF">C1850_07825</name>
</gene>
<name>A0A369NX93_9ACTN</name>
<reference evidence="1 2" key="1">
    <citation type="journal article" date="2018" name="Elife">
        <title>Discovery and characterization of a prevalent human gut bacterial enzyme sufficient for the inactivation of a family of plant toxins.</title>
        <authorList>
            <person name="Koppel N."/>
            <person name="Bisanz J.E."/>
            <person name="Pandelia M.E."/>
            <person name="Turnbaugh P.J."/>
            <person name="Balskus E.P."/>
        </authorList>
    </citation>
    <scope>NUCLEOTIDE SEQUENCE [LARGE SCALE GENOMIC DNA]</scope>
    <source>
        <strain evidence="1 2">OB21 GAM 11</strain>
    </source>
</reference>
<protein>
    <submittedName>
        <fullName evidence="1">Phage tail protein</fullName>
    </submittedName>
</protein>
<organism evidence="1 2">
    <name type="scientific">Adlercreutzia equolifaciens subsp. celatus</name>
    <dbReference type="NCBI Taxonomy" id="394340"/>
    <lineage>
        <taxon>Bacteria</taxon>
        <taxon>Bacillati</taxon>
        <taxon>Actinomycetota</taxon>
        <taxon>Coriobacteriia</taxon>
        <taxon>Eggerthellales</taxon>
        <taxon>Eggerthellaceae</taxon>
        <taxon>Adlercreutzia</taxon>
    </lineage>
</organism>
<dbReference type="RefSeq" id="WP_114549253.1">
    <property type="nucleotide sequence ID" value="NZ_PPUT01000019.1"/>
</dbReference>